<evidence type="ECO:0000313" key="3">
    <source>
        <dbReference type="Proteomes" id="UP000050509"/>
    </source>
</evidence>
<dbReference type="EMBL" id="LJCR01000512">
    <property type="protein sequence ID" value="KPV52535.1"/>
    <property type="molecule type" value="Genomic_DNA"/>
</dbReference>
<protein>
    <recommendedName>
        <fullName evidence="4">Tetratricopeptide repeat protein</fullName>
    </recommendedName>
</protein>
<dbReference type="AlphaFoldDB" id="A0A0P9DA84"/>
<sequence>MSDDLAQLLYEGALAVREGRRADAQGLLMQVIERDEQNEQAWLWLSGAVDDPTDQQVALENVLAINPNNRAAQDGLAHLQATATGPTVVPPAPPRPGGEWVPPPPRPADDVEQLACYQCGASLYSVATYCWQCHAAVHCCNNCVFRLESRCKEIQGLTSTMAQANRNECEWWRVQM</sequence>
<feature type="compositionally biased region" description="Pro residues" evidence="1">
    <location>
        <begin position="88"/>
        <end position="106"/>
    </location>
</feature>
<evidence type="ECO:0000313" key="2">
    <source>
        <dbReference type="EMBL" id="KPV52535.1"/>
    </source>
</evidence>
<accession>A0A0P9DA84</accession>
<keyword evidence="3" id="KW-1185">Reference proteome</keyword>
<dbReference type="PATRIC" id="fig|186479.3.peg.8765"/>
<evidence type="ECO:0000256" key="1">
    <source>
        <dbReference type="SAM" id="MobiDB-lite"/>
    </source>
</evidence>
<gene>
    <name evidence="2" type="ORF">SE17_14940</name>
</gene>
<proteinExistence type="predicted"/>
<comment type="caution">
    <text evidence="2">The sequence shown here is derived from an EMBL/GenBank/DDBJ whole genome shotgun (WGS) entry which is preliminary data.</text>
</comment>
<feature type="region of interest" description="Disordered" evidence="1">
    <location>
        <begin position="84"/>
        <end position="106"/>
    </location>
</feature>
<reference evidence="2 3" key="1">
    <citation type="submission" date="2015-09" db="EMBL/GenBank/DDBJ databases">
        <title>Draft genome sequence of Kouleothrix aurantiaca JCM 19913.</title>
        <authorList>
            <person name="Hemp J."/>
        </authorList>
    </citation>
    <scope>NUCLEOTIDE SEQUENCE [LARGE SCALE GENOMIC DNA]</scope>
    <source>
        <strain evidence="2 3">COM-B</strain>
    </source>
</reference>
<dbReference type="InterPro" id="IPR011990">
    <property type="entry name" value="TPR-like_helical_dom_sf"/>
</dbReference>
<dbReference type="SUPFAM" id="SSF48452">
    <property type="entry name" value="TPR-like"/>
    <property type="match status" value="1"/>
</dbReference>
<name>A0A0P9DA84_9CHLR</name>
<dbReference type="Proteomes" id="UP000050509">
    <property type="component" value="Unassembled WGS sequence"/>
</dbReference>
<organism evidence="2 3">
    <name type="scientific">Kouleothrix aurantiaca</name>
    <dbReference type="NCBI Taxonomy" id="186479"/>
    <lineage>
        <taxon>Bacteria</taxon>
        <taxon>Bacillati</taxon>
        <taxon>Chloroflexota</taxon>
        <taxon>Chloroflexia</taxon>
        <taxon>Chloroflexales</taxon>
        <taxon>Roseiflexineae</taxon>
        <taxon>Roseiflexaceae</taxon>
        <taxon>Kouleothrix</taxon>
    </lineage>
</organism>
<evidence type="ECO:0008006" key="4">
    <source>
        <dbReference type="Google" id="ProtNLM"/>
    </source>
</evidence>